<keyword evidence="1" id="KW-1133">Transmembrane helix</keyword>
<evidence type="ECO:0000313" key="3">
    <source>
        <dbReference type="Proteomes" id="UP000027222"/>
    </source>
</evidence>
<dbReference type="Proteomes" id="UP000027222">
    <property type="component" value="Unassembled WGS sequence"/>
</dbReference>
<accession>A0A067T523</accession>
<keyword evidence="3" id="KW-1185">Reference proteome</keyword>
<sequence>MPSFTTAVEATSPMLVYSANWQAGNSADTAADEYTLSSFAVTQAKGATMAFSFYGTSVTIFGARRDNHGGYQVQIDSNPSSPFSGQSNTAEFNQVMFTSSVPLGVHNVTVTNGDNKFFDIDYLTFQTNVGKDDEQLIVNTYQDTHPTFTYTPSSSWRAPSMVETFSGSSGQCVICEPIYSTLHYFFSHAVQPRTRDAVALYGPVGPNATSHYSVKVDGGNAQFFSANNQFYKPQEMLFYVGNLGAGQHSLQLGLDSSSTQGELAIDYANVYTTPSLGGSFLGPGSASSNTTSQLPASAIAGLAITTTIAILASLGCLYLFWRQRHELFHYYPNRVPKVYEQSLKSAEPFFLSPALESNVGSIRSVGSSQATTDFSGPVSNVAAPSISTRSSMTYTPPVTVGLHGF</sequence>
<protein>
    <recommendedName>
        <fullName evidence="4">Transmembrane protein</fullName>
    </recommendedName>
</protein>
<reference evidence="3" key="1">
    <citation type="journal article" date="2014" name="Proc. Natl. Acad. Sci. U.S.A.">
        <title>Extensive sampling of basidiomycete genomes demonstrates inadequacy of the white-rot/brown-rot paradigm for wood decay fungi.</title>
        <authorList>
            <person name="Riley R."/>
            <person name="Salamov A.A."/>
            <person name="Brown D.W."/>
            <person name="Nagy L.G."/>
            <person name="Floudas D."/>
            <person name="Held B.W."/>
            <person name="Levasseur A."/>
            <person name="Lombard V."/>
            <person name="Morin E."/>
            <person name="Otillar R."/>
            <person name="Lindquist E.A."/>
            <person name="Sun H."/>
            <person name="LaButti K.M."/>
            <person name="Schmutz J."/>
            <person name="Jabbour D."/>
            <person name="Luo H."/>
            <person name="Baker S.E."/>
            <person name="Pisabarro A.G."/>
            <person name="Walton J.D."/>
            <person name="Blanchette R.A."/>
            <person name="Henrissat B."/>
            <person name="Martin F."/>
            <person name="Cullen D."/>
            <person name="Hibbett D.S."/>
            <person name="Grigoriev I.V."/>
        </authorList>
    </citation>
    <scope>NUCLEOTIDE SEQUENCE [LARGE SCALE GENOMIC DNA]</scope>
    <source>
        <strain evidence="3">CBS 339.88</strain>
    </source>
</reference>
<evidence type="ECO:0000256" key="1">
    <source>
        <dbReference type="SAM" id="Phobius"/>
    </source>
</evidence>
<dbReference type="STRING" id="685588.A0A067T523"/>
<keyword evidence="1" id="KW-0472">Membrane</keyword>
<dbReference type="Gene3D" id="2.60.120.260">
    <property type="entry name" value="Galactose-binding domain-like"/>
    <property type="match status" value="1"/>
</dbReference>
<dbReference type="AlphaFoldDB" id="A0A067T523"/>
<name>A0A067T523_GALM3</name>
<evidence type="ECO:0000313" key="2">
    <source>
        <dbReference type="EMBL" id="KDR74999.1"/>
    </source>
</evidence>
<dbReference type="HOGENOM" id="CLU_028897_2_0_1"/>
<gene>
    <name evidence="2" type="ORF">GALMADRAFT_1332029</name>
</gene>
<dbReference type="OrthoDB" id="2564234at2759"/>
<keyword evidence="1" id="KW-0812">Transmembrane</keyword>
<organism evidence="2 3">
    <name type="scientific">Galerina marginata (strain CBS 339.88)</name>
    <dbReference type="NCBI Taxonomy" id="685588"/>
    <lineage>
        <taxon>Eukaryota</taxon>
        <taxon>Fungi</taxon>
        <taxon>Dikarya</taxon>
        <taxon>Basidiomycota</taxon>
        <taxon>Agaricomycotina</taxon>
        <taxon>Agaricomycetes</taxon>
        <taxon>Agaricomycetidae</taxon>
        <taxon>Agaricales</taxon>
        <taxon>Agaricineae</taxon>
        <taxon>Strophariaceae</taxon>
        <taxon>Galerina</taxon>
    </lineage>
</organism>
<proteinExistence type="predicted"/>
<dbReference type="EMBL" id="KL142381">
    <property type="protein sequence ID" value="KDR74999.1"/>
    <property type="molecule type" value="Genomic_DNA"/>
</dbReference>
<evidence type="ECO:0008006" key="4">
    <source>
        <dbReference type="Google" id="ProtNLM"/>
    </source>
</evidence>
<feature type="transmembrane region" description="Helical" evidence="1">
    <location>
        <begin position="298"/>
        <end position="321"/>
    </location>
</feature>